<sequence>MGLIRLLNKIPGGTRVDAHKIYKIFKTKLPPTDFALHCHCHSNASNLPDKSGRGSVRIEDSWEIAVRARARDEDEDEERRVCLSCDLSCDPSVAASFYVLWI</sequence>
<comment type="caution">
    <text evidence="1">The sequence shown here is derived from an EMBL/GenBank/DDBJ whole genome shotgun (WGS) entry which is preliminary data.</text>
</comment>
<name>A0A9Q0BT05_9MUSC</name>
<gene>
    <name evidence="1" type="ORF">M5D96_004041</name>
</gene>
<dbReference type="EMBL" id="JAMKOV010000002">
    <property type="protein sequence ID" value="KAI8042724.1"/>
    <property type="molecule type" value="Genomic_DNA"/>
</dbReference>
<proteinExistence type="predicted"/>
<reference evidence="1" key="1">
    <citation type="journal article" date="2023" name="Genome Biol. Evol.">
        <title>Long-read-based Genome Assembly of Drosophila gunungcola Reveals Fewer Chemosensory Genes in Flower-breeding Species.</title>
        <authorList>
            <person name="Negi A."/>
            <person name="Liao B.Y."/>
            <person name="Yeh S.D."/>
        </authorList>
    </citation>
    <scope>NUCLEOTIDE SEQUENCE</scope>
    <source>
        <strain evidence="1">Sukarami</strain>
    </source>
</reference>
<evidence type="ECO:0000313" key="1">
    <source>
        <dbReference type="EMBL" id="KAI8042724.1"/>
    </source>
</evidence>
<keyword evidence="2" id="KW-1185">Reference proteome</keyword>
<evidence type="ECO:0000313" key="2">
    <source>
        <dbReference type="Proteomes" id="UP001059596"/>
    </source>
</evidence>
<accession>A0A9Q0BT05</accession>
<dbReference type="Proteomes" id="UP001059596">
    <property type="component" value="Unassembled WGS sequence"/>
</dbReference>
<protein>
    <submittedName>
        <fullName evidence="1">Uncharacterized protein</fullName>
    </submittedName>
</protein>
<organism evidence="1 2">
    <name type="scientific">Drosophila gunungcola</name>
    <name type="common">fruit fly</name>
    <dbReference type="NCBI Taxonomy" id="103775"/>
    <lineage>
        <taxon>Eukaryota</taxon>
        <taxon>Metazoa</taxon>
        <taxon>Ecdysozoa</taxon>
        <taxon>Arthropoda</taxon>
        <taxon>Hexapoda</taxon>
        <taxon>Insecta</taxon>
        <taxon>Pterygota</taxon>
        <taxon>Neoptera</taxon>
        <taxon>Endopterygota</taxon>
        <taxon>Diptera</taxon>
        <taxon>Brachycera</taxon>
        <taxon>Muscomorpha</taxon>
        <taxon>Ephydroidea</taxon>
        <taxon>Drosophilidae</taxon>
        <taxon>Drosophila</taxon>
        <taxon>Sophophora</taxon>
    </lineage>
</organism>
<dbReference type="AlphaFoldDB" id="A0A9Q0BT05"/>